<dbReference type="PROSITE" id="PS00134">
    <property type="entry name" value="TRYPSIN_HIS"/>
    <property type="match status" value="1"/>
</dbReference>
<evidence type="ECO:0000313" key="5">
    <source>
        <dbReference type="Proteomes" id="UP001345963"/>
    </source>
</evidence>
<dbReference type="InterPro" id="IPR001314">
    <property type="entry name" value="Peptidase_S1A"/>
</dbReference>
<feature type="signal peptide" evidence="2">
    <location>
        <begin position="1"/>
        <end position="18"/>
    </location>
</feature>
<dbReference type="InterPro" id="IPR018114">
    <property type="entry name" value="TRYPSIN_HIS"/>
</dbReference>
<keyword evidence="2" id="KW-0732">Signal</keyword>
<dbReference type="PANTHER" id="PTHR24271">
    <property type="entry name" value="KALLIKREIN-RELATED"/>
    <property type="match status" value="1"/>
</dbReference>
<dbReference type="InterPro" id="IPR001254">
    <property type="entry name" value="Trypsin_dom"/>
</dbReference>
<dbReference type="PROSITE" id="PS50240">
    <property type="entry name" value="TRYPSIN_DOM"/>
    <property type="match status" value="1"/>
</dbReference>
<gene>
    <name evidence="4" type="ORF">ATANTOWER_031196</name>
</gene>
<protein>
    <recommendedName>
        <fullName evidence="3">Peptidase S1 domain-containing protein</fullName>
    </recommendedName>
</protein>
<organism evidence="4 5">
    <name type="scientific">Ataeniobius toweri</name>
    <dbReference type="NCBI Taxonomy" id="208326"/>
    <lineage>
        <taxon>Eukaryota</taxon>
        <taxon>Metazoa</taxon>
        <taxon>Chordata</taxon>
        <taxon>Craniata</taxon>
        <taxon>Vertebrata</taxon>
        <taxon>Euteleostomi</taxon>
        <taxon>Actinopterygii</taxon>
        <taxon>Neopterygii</taxon>
        <taxon>Teleostei</taxon>
        <taxon>Neoteleostei</taxon>
        <taxon>Acanthomorphata</taxon>
        <taxon>Ovalentaria</taxon>
        <taxon>Atherinomorphae</taxon>
        <taxon>Cyprinodontiformes</taxon>
        <taxon>Goodeidae</taxon>
        <taxon>Ataeniobius</taxon>
    </lineage>
</organism>
<sequence>MKLCFYFVLLDAAAASAAIEKRIMGSESCKSNRQYHVQIKSTQGGKSCGGALLNTRWVITASHCAEQEVKLKFALNLKWYQKPLKITVTKNEQTIPIKQQFTFKDEEGKAHDIMLIKLSKDVPPQLPTISYDKTGCTRPEKHANVEIGGMGPKKAGGKPVNKVTCATTQISQCGENDKPNSNYNSDETTVMCGFKPGVESCFGDAGSAVEYEGKLHGLIVSQPVDNCAQHIVMLDICHYIEWMEKTMKENS</sequence>
<dbReference type="InterPro" id="IPR009003">
    <property type="entry name" value="Peptidase_S1_PA"/>
</dbReference>
<keyword evidence="5" id="KW-1185">Reference proteome</keyword>
<name>A0ABU7BYS7_9TELE</name>
<dbReference type="SUPFAM" id="SSF50494">
    <property type="entry name" value="Trypsin-like serine proteases"/>
    <property type="match status" value="1"/>
</dbReference>
<accession>A0ABU7BYS7</accession>
<dbReference type="EMBL" id="JAHUTI010069707">
    <property type="protein sequence ID" value="MED6254668.1"/>
    <property type="molecule type" value="Genomic_DNA"/>
</dbReference>
<evidence type="ECO:0000313" key="4">
    <source>
        <dbReference type="EMBL" id="MED6254668.1"/>
    </source>
</evidence>
<dbReference type="PANTHER" id="PTHR24271:SF96">
    <property type="entry name" value="GRANZYME A-RELATED"/>
    <property type="match status" value="1"/>
</dbReference>
<proteinExistence type="predicted"/>
<evidence type="ECO:0000256" key="1">
    <source>
        <dbReference type="ARBA" id="ARBA00023157"/>
    </source>
</evidence>
<dbReference type="Gene3D" id="2.40.10.10">
    <property type="entry name" value="Trypsin-like serine proteases"/>
    <property type="match status" value="1"/>
</dbReference>
<dbReference type="Pfam" id="PF00089">
    <property type="entry name" value="Trypsin"/>
    <property type="match status" value="1"/>
</dbReference>
<feature type="chain" id="PRO_5046473117" description="Peptidase S1 domain-containing protein" evidence="2">
    <location>
        <begin position="19"/>
        <end position="251"/>
    </location>
</feature>
<dbReference type="SMART" id="SM00020">
    <property type="entry name" value="Tryp_SPc"/>
    <property type="match status" value="1"/>
</dbReference>
<keyword evidence="1" id="KW-1015">Disulfide bond</keyword>
<reference evidence="4 5" key="1">
    <citation type="submission" date="2021-07" db="EMBL/GenBank/DDBJ databases">
        <authorList>
            <person name="Palmer J.M."/>
        </authorList>
    </citation>
    <scope>NUCLEOTIDE SEQUENCE [LARGE SCALE GENOMIC DNA]</scope>
    <source>
        <strain evidence="4 5">AT_MEX2019</strain>
        <tissue evidence="4">Muscle</tissue>
    </source>
</reference>
<dbReference type="Proteomes" id="UP001345963">
    <property type="component" value="Unassembled WGS sequence"/>
</dbReference>
<dbReference type="InterPro" id="IPR043504">
    <property type="entry name" value="Peptidase_S1_PA_chymotrypsin"/>
</dbReference>
<comment type="caution">
    <text evidence="4">The sequence shown here is derived from an EMBL/GenBank/DDBJ whole genome shotgun (WGS) entry which is preliminary data.</text>
</comment>
<evidence type="ECO:0000256" key="2">
    <source>
        <dbReference type="SAM" id="SignalP"/>
    </source>
</evidence>
<evidence type="ECO:0000259" key="3">
    <source>
        <dbReference type="PROSITE" id="PS50240"/>
    </source>
</evidence>
<feature type="domain" description="Peptidase S1" evidence="3">
    <location>
        <begin position="23"/>
        <end position="248"/>
    </location>
</feature>
<dbReference type="PRINTS" id="PR00722">
    <property type="entry name" value="CHYMOTRYPSIN"/>
</dbReference>